<proteinExistence type="inferred from homology"/>
<organism evidence="9 10">
    <name type="scientific">Streptomyces yangpuensis</name>
    <dbReference type="NCBI Taxonomy" id="1648182"/>
    <lineage>
        <taxon>Bacteria</taxon>
        <taxon>Bacillati</taxon>
        <taxon>Actinomycetota</taxon>
        <taxon>Actinomycetes</taxon>
        <taxon>Kitasatosporales</taxon>
        <taxon>Streptomycetaceae</taxon>
        <taxon>Streptomyces</taxon>
    </lineage>
</organism>
<dbReference type="EMBL" id="CP102514">
    <property type="protein sequence ID" value="UUY49896.1"/>
    <property type="molecule type" value="Genomic_DNA"/>
</dbReference>
<dbReference type="RefSeq" id="WP_257856618.1">
    <property type="nucleotide sequence ID" value="NZ_CP102514.1"/>
</dbReference>
<dbReference type="InterPro" id="IPR003593">
    <property type="entry name" value="AAA+_ATPase"/>
</dbReference>
<evidence type="ECO:0000256" key="5">
    <source>
        <dbReference type="ARBA" id="ARBA00022840"/>
    </source>
</evidence>
<evidence type="ECO:0000259" key="8">
    <source>
        <dbReference type="PROSITE" id="PS50893"/>
    </source>
</evidence>
<dbReference type="Gene3D" id="3.40.50.300">
    <property type="entry name" value="P-loop containing nucleotide triphosphate hydrolases"/>
    <property type="match status" value="1"/>
</dbReference>
<dbReference type="SUPFAM" id="SSF52540">
    <property type="entry name" value="P-loop containing nucleoside triphosphate hydrolases"/>
    <property type="match status" value="1"/>
</dbReference>
<evidence type="ECO:0000313" key="9">
    <source>
        <dbReference type="EMBL" id="UUY49896.1"/>
    </source>
</evidence>
<name>A0ABY5Q0D4_9ACTN</name>
<dbReference type="PROSITE" id="PS50893">
    <property type="entry name" value="ABC_TRANSPORTER_2"/>
    <property type="match status" value="1"/>
</dbReference>
<dbReference type="SMART" id="SM00382">
    <property type="entry name" value="AAA"/>
    <property type="match status" value="1"/>
</dbReference>
<dbReference type="GeneID" id="95576439"/>
<evidence type="ECO:0000256" key="7">
    <source>
        <dbReference type="SAM" id="MobiDB-lite"/>
    </source>
</evidence>
<keyword evidence="6" id="KW-0046">Antibiotic resistance</keyword>
<reference evidence="9" key="1">
    <citation type="submission" date="2022-08" db="EMBL/GenBank/DDBJ databases">
        <authorList>
            <person name="Tian L."/>
        </authorList>
    </citation>
    <scope>NUCLEOTIDE SEQUENCE</scope>
    <source>
        <strain evidence="9">CM253</strain>
    </source>
</reference>
<dbReference type="PANTHER" id="PTHR42711:SF5">
    <property type="entry name" value="ABC TRANSPORTER ATP-BINDING PROTEIN NATA"/>
    <property type="match status" value="1"/>
</dbReference>
<protein>
    <submittedName>
        <fullName evidence="9">ATP-binding cassette domain-containing protein</fullName>
    </submittedName>
</protein>
<comment type="similarity">
    <text evidence="2">Belongs to the ABC transporter superfamily.</text>
</comment>
<dbReference type="InterPro" id="IPR003439">
    <property type="entry name" value="ABC_transporter-like_ATP-bd"/>
</dbReference>
<feature type="domain" description="ABC transporter" evidence="8">
    <location>
        <begin position="27"/>
        <end position="259"/>
    </location>
</feature>
<dbReference type="Proteomes" id="UP001057738">
    <property type="component" value="Chromosome"/>
</dbReference>
<evidence type="ECO:0000256" key="3">
    <source>
        <dbReference type="ARBA" id="ARBA00022448"/>
    </source>
</evidence>
<evidence type="ECO:0000313" key="10">
    <source>
        <dbReference type="Proteomes" id="UP001057738"/>
    </source>
</evidence>
<keyword evidence="4" id="KW-0547">Nucleotide-binding</keyword>
<evidence type="ECO:0000256" key="2">
    <source>
        <dbReference type="ARBA" id="ARBA00005417"/>
    </source>
</evidence>
<keyword evidence="5 9" id="KW-0067">ATP-binding</keyword>
<dbReference type="InterPro" id="IPR050763">
    <property type="entry name" value="ABC_transporter_ATP-binding"/>
</dbReference>
<accession>A0ABY5Q0D4</accession>
<keyword evidence="10" id="KW-1185">Reference proteome</keyword>
<keyword evidence="3" id="KW-0813">Transport</keyword>
<evidence type="ECO:0000256" key="4">
    <source>
        <dbReference type="ARBA" id="ARBA00022741"/>
    </source>
</evidence>
<gene>
    <name evidence="9" type="ORF">NRK68_23300</name>
</gene>
<dbReference type="PANTHER" id="PTHR42711">
    <property type="entry name" value="ABC TRANSPORTER ATP-BINDING PROTEIN"/>
    <property type="match status" value="1"/>
</dbReference>
<dbReference type="GO" id="GO:0005524">
    <property type="term" value="F:ATP binding"/>
    <property type="evidence" value="ECO:0007669"/>
    <property type="project" value="UniProtKB-KW"/>
</dbReference>
<feature type="region of interest" description="Disordered" evidence="7">
    <location>
        <begin position="1"/>
        <end position="24"/>
    </location>
</feature>
<sequence>MITPRRSDNAPDDPGPALDSGDGARGLDVRDLVVRYRARTALDIPRLSFRPGITALTGSNGSGKTTLLKVCALLLRPAAGSVSLGNRGPDPDKRANLRRHREAIGYLPQAPDFPGHFTVHEAVTYAAWLRSVPRARRAETVRRVIDDLNLTEVTEARLRSLSGGNRQRAHIAQAVVHEPAVLLLDEPTTGIDVEHRMELRTYLARLGRTRCVVLSTHHTEDIELLADRVVSLREGRIVFDGTPAELTARADGGTDDGARSVERALNALSSGGNSRQDADGGAR</sequence>
<dbReference type="InterPro" id="IPR027417">
    <property type="entry name" value="P-loop_NTPase"/>
</dbReference>
<dbReference type="Pfam" id="PF00005">
    <property type="entry name" value="ABC_tran"/>
    <property type="match status" value="1"/>
</dbReference>
<evidence type="ECO:0000256" key="1">
    <source>
        <dbReference type="ARBA" id="ARBA00004202"/>
    </source>
</evidence>
<evidence type="ECO:0000256" key="6">
    <source>
        <dbReference type="ARBA" id="ARBA00023251"/>
    </source>
</evidence>
<comment type="subcellular location">
    <subcellularLocation>
        <location evidence="1">Cell membrane</location>
        <topology evidence="1">Peripheral membrane protein</topology>
    </subcellularLocation>
</comment>